<feature type="transmembrane region" description="Helical" evidence="1">
    <location>
        <begin position="67"/>
        <end position="86"/>
    </location>
</feature>
<evidence type="ECO:0000313" key="2">
    <source>
        <dbReference type="EMBL" id="OAF99979.1"/>
    </source>
</evidence>
<keyword evidence="3" id="KW-1185">Reference proteome</keyword>
<keyword evidence="1" id="KW-1133">Transmembrane helix</keyword>
<evidence type="ECO:0000256" key="1">
    <source>
        <dbReference type="SAM" id="Phobius"/>
    </source>
</evidence>
<dbReference type="Proteomes" id="UP000077069">
    <property type="component" value="Unassembled WGS sequence"/>
</dbReference>
<protein>
    <submittedName>
        <fullName evidence="2">Uncharacterized protein</fullName>
    </submittedName>
</protein>
<organism evidence="2 3">
    <name type="scientific">Paraphaeosphaeria sporulosa</name>
    <dbReference type="NCBI Taxonomy" id="1460663"/>
    <lineage>
        <taxon>Eukaryota</taxon>
        <taxon>Fungi</taxon>
        <taxon>Dikarya</taxon>
        <taxon>Ascomycota</taxon>
        <taxon>Pezizomycotina</taxon>
        <taxon>Dothideomycetes</taxon>
        <taxon>Pleosporomycetidae</taxon>
        <taxon>Pleosporales</taxon>
        <taxon>Massarineae</taxon>
        <taxon>Didymosphaeriaceae</taxon>
        <taxon>Paraphaeosphaeria</taxon>
    </lineage>
</organism>
<dbReference type="STRING" id="1460663.A0A177C047"/>
<sequence length="154" mass="16773">MASQSDENAIDAHSRSALTTAKRNLRYIYDPSTATTAPTRRRTRAILRLLRSSLIFAFWRIVRYAKYVAIGSLVATIGAGALGTVFSGAGFVLAPTGIAGTIIAASVWGVGKFAVKRLKKRWDGGHGYGEIEEAREERMSGVMRMERGPDAVPW</sequence>
<dbReference type="GeneID" id="28762996"/>
<reference evidence="2 3" key="1">
    <citation type="submission" date="2016-05" db="EMBL/GenBank/DDBJ databases">
        <title>Comparative analysis of secretome profiles of manganese(II)-oxidizing ascomycete fungi.</title>
        <authorList>
            <consortium name="DOE Joint Genome Institute"/>
            <person name="Zeiner C.A."/>
            <person name="Purvine S.O."/>
            <person name="Zink E.M."/>
            <person name="Wu S."/>
            <person name="Pasa-Tolic L."/>
            <person name="Chaput D.L."/>
            <person name="Haridas S."/>
            <person name="Grigoriev I.V."/>
            <person name="Santelli C.M."/>
            <person name="Hansel C.M."/>
        </authorList>
    </citation>
    <scope>NUCLEOTIDE SEQUENCE [LARGE SCALE GENOMIC DNA]</scope>
    <source>
        <strain evidence="2 3">AP3s5-JAC2a</strain>
    </source>
</reference>
<keyword evidence="1" id="KW-0812">Transmembrane</keyword>
<dbReference type="RefSeq" id="XP_018030345.1">
    <property type="nucleotide sequence ID" value="XM_018179510.1"/>
</dbReference>
<dbReference type="OrthoDB" id="3597994at2759"/>
<keyword evidence="1" id="KW-0472">Membrane</keyword>
<dbReference type="AlphaFoldDB" id="A0A177C047"/>
<gene>
    <name evidence="2" type="ORF">CC84DRAFT_1168885</name>
</gene>
<dbReference type="InParanoid" id="A0A177C047"/>
<name>A0A177C047_9PLEO</name>
<feature type="transmembrane region" description="Helical" evidence="1">
    <location>
        <begin position="92"/>
        <end position="111"/>
    </location>
</feature>
<evidence type="ECO:0000313" key="3">
    <source>
        <dbReference type="Proteomes" id="UP000077069"/>
    </source>
</evidence>
<dbReference type="EMBL" id="KV441560">
    <property type="protein sequence ID" value="OAF99979.1"/>
    <property type="molecule type" value="Genomic_DNA"/>
</dbReference>
<accession>A0A177C047</accession>
<proteinExistence type="predicted"/>